<name>A0A9D4GRQ4_DREPO</name>
<proteinExistence type="predicted"/>
<dbReference type="AlphaFoldDB" id="A0A9D4GRQ4"/>
<gene>
    <name evidence="1" type="ORF">DPMN_123505</name>
</gene>
<sequence length="182" mass="20314">MALGQDNKLSIKAGRDLYTNIRRTKDSKNYTFPPKWPVSPIHRVGRDELRAGYFDLCLGEYQLQFLVGDILRTAIDDVQILWSHNGKFELINPVLTQKVCTRTEFRCDSDSVTEHHNGKRCGLLTVLHFRTPVHHTAYKLGVNMQGMDLTGTGCHPSVSSIGGARVTASAHEKARCPGDGNH</sequence>
<comment type="caution">
    <text evidence="1">The sequence shown here is derived from an EMBL/GenBank/DDBJ whole genome shotgun (WGS) entry which is preliminary data.</text>
</comment>
<reference evidence="1" key="1">
    <citation type="journal article" date="2019" name="bioRxiv">
        <title>The Genome of the Zebra Mussel, Dreissena polymorpha: A Resource for Invasive Species Research.</title>
        <authorList>
            <person name="McCartney M.A."/>
            <person name="Auch B."/>
            <person name="Kono T."/>
            <person name="Mallez S."/>
            <person name="Zhang Y."/>
            <person name="Obille A."/>
            <person name="Becker A."/>
            <person name="Abrahante J.E."/>
            <person name="Garbe J."/>
            <person name="Badalamenti J.P."/>
            <person name="Herman A."/>
            <person name="Mangelson H."/>
            <person name="Liachko I."/>
            <person name="Sullivan S."/>
            <person name="Sone E.D."/>
            <person name="Koren S."/>
            <person name="Silverstein K.A.T."/>
            <person name="Beckman K.B."/>
            <person name="Gohl D.M."/>
        </authorList>
    </citation>
    <scope>NUCLEOTIDE SEQUENCE</scope>
    <source>
        <strain evidence="1">Duluth1</strain>
        <tissue evidence="1">Whole animal</tissue>
    </source>
</reference>
<protein>
    <submittedName>
        <fullName evidence="1">Uncharacterized protein</fullName>
    </submittedName>
</protein>
<reference evidence="1" key="2">
    <citation type="submission" date="2020-11" db="EMBL/GenBank/DDBJ databases">
        <authorList>
            <person name="McCartney M.A."/>
            <person name="Auch B."/>
            <person name="Kono T."/>
            <person name="Mallez S."/>
            <person name="Becker A."/>
            <person name="Gohl D.M."/>
            <person name="Silverstein K.A.T."/>
            <person name="Koren S."/>
            <person name="Bechman K.B."/>
            <person name="Herman A."/>
            <person name="Abrahante J.E."/>
            <person name="Garbe J."/>
        </authorList>
    </citation>
    <scope>NUCLEOTIDE SEQUENCE</scope>
    <source>
        <strain evidence="1">Duluth1</strain>
        <tissue evidence="1">Whole animal</tissue>
    </source>
</reference>
<organism evidence="1 2">
    <name type="scientific">Dreissena polymorpha</name>
    <name type="common">Zebra mussel</name>
    <name type="synonym">Mytilus polymorpha</name>
    <dbReference type="NCBI Taxonomy" id="45954"/>
    <lineage>
        <taxon>Eukaryota</taxon>
        <taxon>Metazoa</taxon>
        <taxon>Spiralia</taxon>
        <taxon>Lophotrochozoa</taxon>
        <taxon>Mollusca</taxon>
        <taxon>Bivalvia</taxon>
        <taxon>Autobranchia</taxon>
        <taxon>Heteroconchia</taxon>
        <taxon>Euheterodonta</taxon>
        <taxon>Imparidentia</taxon>
        <taxon>Neoheterodontei</taxon>
        <taxon>Myida</taxon>
        <taxon>Dreissenoidea</taxon>
        <taxon>Dreissenidae</taxon>
        <taxon>Dreissena</taxon>
    </lineage>
</organism>
<evidence type="ECO:0000313" key="2">
    <source>
        <dbReference type="Proteomes" id="UP000828390"/>
    </source>
</evidence>
<dbReference type="Proteomes" id="UP000828390">
    <property type="component" value="Unassembled WGS sequence"/>
</dbReference>
<evidence type="ECO:0000313" key="1">
    <source>
        <dbReference type="EMBL" id="KAH3821738.1"/>
    </source>
</evidence>
<dbReference type="EMBL" id="JAIWYP010000005">
    <property type="protein sequence ID" value="KAH3821738.1"/>
    <property type="molecule type" value="Genomic_DNA"/>
</dbReference>
<accession>A0A9D4GRQ4</accession>
<keyword evidence="2" id="KW-1185">Reference proteome</keyword>